<evidence type="ECO:0000256" key="1">
    <source>
        <dbReference type="ARBA" id="ARBA00006847"/>
    </source>
</evidence>
<dbReference type="GO" id="GO:0051607">
    <property type="term" value="P:defense response to virus"/>
    <property type="evidence" value="ECO:0007669"/>
    <property type="project" value="UniProtKB-KW"/>
</dbReference>
<evidence type="ECO:0000256" key="8">
    <source>
        <dbReference type="ARBA" id="ARBA00023118"/>
    </source>
</evidence>
<sequence length="1139" mass="130740">MNILLISQCKKNALKETRRIIDQFAERCGERTWQTVMTEHGLNTLHKLLKRHARKNTAVACYCTYGKNQSTLKWIVGDRQQFNQQGRVPTQRRSQPILQRYYENNWYYGTAIQIMATLGALLHDLGKATVGFQNKLQTHTMAGDPYRHEWISLHLFIQMIAGCHTNQAMLTRLANFDDYQQQHPHWYQSLTTANQKVVNLSLTNVPSLGQWLAWLIVSHHRLPLCLRDERWNQSDESYHKINRDKQLQDSAYIENYTPEAFFSHLQAISQWVWSPQSQHRFPKQFWQLKQSITENKSWLSQLSRWANKALNHRNLIELAQQGTISNPLLLHLSRLTLMTADYHFSSYIVPEKQRPTSSQLIANTLRANVYNQELSQHLIGVAKSAAHFARILPSLTTELPYLSNLKPFAKRTTNKRFDWQNGAYDVAKSSALAAAEAGFFGVNMASTGCGKTLGNARIIAALSDNNTGVRFTIALGLRVLTLQTGQALRERLNLSDEHLAILIGGNVDPHHLIDNELAPEACESETSEYLVKGSESCEPLIEGDVDVVETDMDNQPLATIINDRKAKQLLLTPLVSCTIDHLIQASECLRGGKYIVPMLRLLSADLILDEPDNFDHHDLPALARLVHLAGLLGSKVLLSSATLTPDLVTGLFNAYQAGRKLWQQQQHKPALPIVCGWFDEFNQVIKSVNEQQTFQVEHQNFIDKRQQQLHKAEIRRQGLILPIDNYQTKQQPLFDYSVLANQLVAQACQLHDSYHDRDPVTQKQLSIGLIRFAHTKDVISLTHALYTKCEIPNDTQLHIVVYHARQLHLLRSRLEATLDNLLNRSKPEDLFKHIAIRQALDNSGAQRHLFMVISTPVTEVGRDHDYDWAIIEPSSMRSLIQLAGRVWRHRPNKIATSPNIAILGSNIKSLEHSQNYGVNTACFCKPGFESKTFLLNSHKTENLISHSLLKNINAIPRIIAPEVHHQELDSLILLEHRVMADLFNINTSTTEDTTRKSNVVTSYWQPDLAHAYCGHLQLLTPFRQQQMQQDDYICQYHPYDKHFCFRLAKIARQFPDDLNTGLNNHYISYESWEDVIAQNPQVQPWLNVDFYQEVQQLAYYEGEHAENSIMLKWATVTLNKEIKWYYHPWFGFYEKSIKI</sequence>
<keyword evidence="5" id="KW-0378">Hydrolase</keyword>
<gene>
    <name evidence="10" type="primary">cas3f</name>
    <name evidence="10" type="ORF">O970_08035</name>
</gene>
<evidence type="ECO:0000256" key="7">
    <source>
        <dbReference type="ARBA" id="ARBA00022840"/>
    </source>
</evidence>
<dbReference type="InterPro" id="IPR038257">
    <property type="entry name" value="CRISPR-assoc_Cas3_HD_sf"/>
</dbReference>
<evidence type="ECO:0000259" key="9">
    <source>
        <dbReference type="PROSITE" id="PS51643"/>
    </source>
</evidence>
<evidence type="ECO:0000256" key="6">
    <source>
        <dbReference type="ARBA" id="ARBA00022806"/>
    </source>
</evidence>
<proteinExistence type="inferred from homology"/>
<feature type="domain" description="HD Cas3-type" evidence="9">
    <location>
        <begin position="102"/>
        <end position="344"/>
    </location>
</feature>
<dbReference type="PROSITE" id="PS51643">
    <property type="entry name" value="HD_CAS3"/>
    <property type="match status" value="1"/>
</dbReference>
<evidence type="ECO:0000256" key="5">
    <source>
        <dbReference type="ARBA" id="ARBA00022801"/>
    </source>
</evidence>
<dbReference type="Pfam" id="PF22590">
    <property type="entry name" value="Cas3-like_C_2"/>
    <property type="match status" value="1"/>
</dbReference>
<name>A0AB94IB08_9GAMM</name>
<protein>
    <submittedName>
        <fullName evidence="10">Type I-F CRISPR-associated helicase Cas3</fullName>
    </submittedName>
</protein>
<dbReference type="EMBL" id="AWGA01000072">
    <property type="protein sequence ID" value="TEA26589.1"/>
    <property type="molecule type" value="Genomic_DNA"/>
</dbReference>
<keyword evidence="3" id="KW-0479">Metal-binding</keyword>
<dbReference type="RefSeq" id="WP_024496596.1">
    <property type="nucleotide sequence ID" value="NZ_AWGA01000072.1"/>
</dbReference>
<dbReference type="InterPro" id="IPR027417">
    <property type="entry name" value="P-loop_NTPase"/>
</dbReference>
<dbReference type="InterPro" id="IPR048823">
    <property type="entry name" value="Cas3_I-F_Cas2"/>
</dbReference>
<dbReference type="InterPro" id="IPR054712">
    <property type="entry name" value="Cas3-like_dom"/>
</dbReference>
<dbReference type="GO" id="GO:0004386">
    <property type="term" value="F:helicase activity"/>
    <property type="evidence" value="ECO:0007669"/>
    <property type="project" value="UniProtKB-KW"/>
</dbReference>
<dbReference type="GO" id="GO:0005524">
    <property type="term" value="F:ATP binding"/>
    <property type="evidence" value="ECO:0007669"/>
    <property type="project" value="UniProtKB-KW"/>
</dbReference>
<keyword evidence="7" id="KW-0067">ATP-binding</keyword>
<evidence type="ECO:0000256" key="4">
    <source>
        <dbReference type="ARBA" id="ARBA00022741"/>
    </source>
</evidence>
<keyword evidence="8" id="KW-0051">Antiviral defense</keyword>
<organism evidence="10 11">
    <name type="scientific">Candidatus Schmidhempelia bombi str. Bimp</name>
    <dbReference type="NCBI Taxonomy" id="1387197"/>
    <lineage>
        <taxon>Bacteria</taxon>
        <taxon>Pseudomonadati</taxon>
        <taxon>Pseudomonadota</taxon>
        <taxon>Gammaproteobacteria</taxon>
        <taxon>Orbales</taxon>
        <taxon>Orbaceae</taxon>
        <taxon>Candidatus Schmidhempelia</taxon>
    </lineage>
</organism>
<dbReference type="InterPro" id="IPR006483">
    <property type="entry name" value="CRISPR-assoc_Cas3_HD"/>
</dbReference>
<comment type="similarity">
    <text evidence="1">In the N-terminal section; belongs to the CRISPR-associated nuclease Cas3-HD family.</text>
</comment>
<comment type="similarity">
    <text evidence="2">In the central section; belongs to the CRISPR-associated helicase Cas3 family.</text>
</comment>
<evidence type="ECO:0000313" key="11">
    <source>
        <dbReference type="Proteomes" id="UP000506160"/>
    </source>
</evidence>
<dbReference type="Pfam" id="PF21384">
    <property type="entry name" value="Cas3_I-F_Cas2"/>
    <property type="match status" value="1"/>
</dbReference>
<dbReference type="Proteomes" id="UP000506160">
    <property type="component" value="Unassembled WGS sequence"/>
</dbReference>
<dbReference type="GO" id="GO:0016787">
    <property type="term" value="F:hydrolase activity"/>
    <property type="evidence" value="ECO:0007669"/>
    <property type="project" value="UniProtKB-KW"/>
</dbReference>
<evidence type="ECO:0000256" key="2">
    <source>
        <dbReference type="ARBA" id="ARBA00009046"/>
    </source>
</evidence>
<dbReference type="InterPro" id="IPR013395">
    <property type="entry name" value="CRISPR-assoc_Cas3_yers"/>
</dbReference>
<comment type="caution">
    <text evidence="10">The sequence shown here is derived from an EMBL/GenBank/DDBJ whole genome shotgun (WGS) entry which is preliminary data.</text>
</comment>
<dbReference type="AlphaFoldDB" id="A0AB94IB08"/>
<dbReference type="GO" id="GO:0046872">
    <property type="term" value="F:metal ion binding"/>
    <property type="evidence" value="ECO:0007669"/>
    <property type="project" value="UniProtKB-KW"/>
</dbReference>
<evidence type="ECO:0000313" key="10">
    <source>
        <dbReference type="EMBL" id="TEA26589.1"/>
    </source>
</evidence>
<reference evidence="10 11" key="1">
    <citation type="journal article" date="2014" name="Appl. Environ. Microbiol.">
        <title>Genomic features of a bumble bee symbiont reflect its host environment.</title>
        <authorList>
            <person name="Martinson V.G."/>
            <person name="Magoc T."/>
            <person name="Koch H."/>
            <person name="Salzberg S.L."/>
            <person name="Moran N.A."/>
        </authorList>
    </citation>
    <scope>NUCLEOTIDE SEQUENCE [LARGE SCALE GENOMIC DNA]</scope>
    <source>
        <strain evidence="10 11">Bimp</strain>
    </source>
</reference>
<dbReference type="NCBIfam" id="TIGR02562">
    <property type="entry name" value="cas3_yersinia"/>
    <property type="match status" value="1"/>
</dbReference>
<dbReference type="Gene3D" id="1.10.3210.30">
    <property type="match status" value="1"/>
</dbReference>
<keyword evidence="6" id="KW-0347">Helicase</keyword>
<dbReference type="SUPFAM" id="SSF52540">
    <property type="entry name" value="P-loop containing nucleoside triphosphate hydrolases"/>
    <property type="match status" value="1"/>
</dbReference>
<accession>A0AB94IB08</accession>
<evidence type="ECO:0000256" key="3">
    <source>
        <dbReference type="ARBA" id="ARBA00022723"/>
    </source>
</evidence>
<keyword evidence="11" id="KW-1185">Reference proteome</keyword>
<keyword evidence="4" id="KW-0547">Nucleotide-binding</keyword>